<name>A0A0A9E6E9_ARUDO</name>
<dbReference type="AlphaFoldDB" id="A0A0A9E6E9"/>
<sequence length="28" mass="3271">MTHLTQGKKTFFSQVCVPIRHLDHVCDE</sequence>
<organism evidence="1">
    <name type="scientific">Arundo donax</name>
    <name type="common">Giant reed</name>
    <name type="synonym">Donax arundinaceus</name>
    <dbReference type="NCBI Taxonomy" id="35708"/>
    <lineage>
        <taxon>Eukaryota</taxon>
        <taxon>Viridiplantae</taxon>
        <taxon>Streptophyta</taxon>
        <taxon>Embryophyta</taxon>
        <taxon>Tracheophyta</taxon>
        <taxon>Spermatophyta</taxon>
        <taxon>Magnoliopsida</taxon>
        <taxon>Liliopsida</taxon>
        <taxon>Poales</taxon>
        <taxon>Poaceae</taxon>
        <taxon>PACMAD clade</taxon>
        <taxon>Arundinoideae</taxon>
        <taxon>Arundineae</taxon>
        <taxon>Arundo</taxon>
    </lineage>
</organism>
<dbReference type="EMBL" id="GBRH01204415">
    <property type="protein sequence ID" value="JAD93480.1"/>
    <property type="molecule type" value="Transcribed_RNA"/>
</dbReference>
<evidence type="ECO:0000313" key="1">
    <source>
        <dbReference type="EMBL" id="JAD93480.1"/>
    </source>
</evidence>
<reference evidence="1" key="1">
    <citation type="submission" date="2014-09" db="EMBL/GenBank/DDBJ databases">
        <authorList>
            <person name="Magalhaes I.L.F."/>
            <person name="Oliveira U."/>
            <person name="Santos F.R."/>
            <person name="Vidigal T.H.D.A."/>
            <person name="Brescovit A.D."/>
            <person name="Santos A.J."/>
        </authorList>
    </citation>
    <scope>NUCLEOTIDE SEQUENCE</scope>
    <source>
        <tissue evidence="1">Shoot tissue taken approximately 20 cm above the soil surface</tissue>
    </source>
</reference>
<protein>
    <submittedName>
        <fullName evidence="1">Uncharacterized protein</fullName>
    </submittedName>
</protein>
<accession>A0A0A9E6E9</accession>
<reference evidence="1" key="2">
    <citation type="journal article" date="2015" name="Data Brief">
        <title>Shoot transcriptome of the giant reed, Arundo donax.</title>
        <authorList>
            <person name="Barrero R.A."/>
            <person name="Guerrero F.D."/>
            <person name="Moolhuijzen P."/>
            <person name="Goolsby J.A."/>
            <person name="Tidwell J."/>
            <person name="Bellgard S.E."/>
            <person name="Bellgard M.I."/>
        </authorList>
    </citation>
    <scope>NUCLEOTIDE SEQUENCE</scope>
    <source>
        <tissue evidence="1">Shoot tissue taken approximately 20 cm above the soil surface</tissue>
    </source>
</reference>
<proteinExistence type="predicted"/>